<dbReference type="InterPro" id="IPR004341">
    <property type="entry name" value="CAT_RNA-bd_dom"/>
</dbReference>
<gene>
    <name evidence="2" type="ORF">KUA55_13390</name>
</gene>
<dbReference type="InterPro" id="IPR050661">
    <property type="entry name" value="BglG_antiterminators"/>
</dbReference>
<dbReference type="EMBL" id="JAHUZB010000005">
    <property type="protein sequence ID" value="MBV7391676.1"/>
    <property type="molecule type" value="Genomic_DNA"/>
</dbReference>
<feature type="domain" description="PRD" evidence="1">
    <location>
        <begin position="65"/>
        <end position="170"/>
    </location>
</feature>
<evidence type="ECO:0000313" key="2">
    <source>
        <dbReference type="EMBL" id="MBV7391676.1"/>
    </source>
</evidence>
<evidence type="ECO:0000259" key="1">
    <source>
        <dbReference type="PROSITE" id="PS51372"/>
    </source>
</evidence>
<dbReference type="PANTHER" id="PTHR30185">
    <property type="entry name" value="CRYPTIC BETA-GLUCOSIDE BGL OPERON ANTITERMINATOR"/>
    <property type="match status" value="1"/>
</dbReference>
<dbReference type="Pfam" id="PF00874">
    <property type="entry name" value="PRD"/>
    <property type="match status" value="2"/>
</dbReference>
<organism evidence="2 3">
    <name type="scientific">Enterococcus alishanensis</name>
    <dbReference type="NCBI Taxonomy" id="1303817"/>
    <lineage>
        <taxon>Bacteria</taxon>
        <taxon>Bacillati</taxon>
        <taxon>Bacillota</taxon>
        <taxon>Bacilli</taxon>
        <taxon>Lactobacillales</taxon>
        <taxon>Enterococcaceae</taxon>
        <taxon>Enterococcus</taxon>
    </lineage>
</organism>
<dbReference type="SMART" id="SM01061">
    <property type="entry name" value="CAT_RBD"/>
    <property type="match status" value="1"/>
</dbReference>
<sequence length="277" mass="32213">MSVIKKVLNSSVVLVEKDGQEMIALGKGIGFGKKAGEQLSDEQVDKIFLEATEQKSSQIAELVSEVPFEFFQLTRDIIDDAKKQLNKELNNNLYLSLTDHLHFAVERARSGMQITNRLHWEIKNYYPKEFQVSLAALEKLNQLYQIDLPEEEASNIAFHLINAENNEQTDSFRSAKMIGEIVNLVRYSIQKEVDVHSLHYNRFITHVRFFVERFYTDGLLQEGEEALHGQMWTLFPEAAEIAVKVRDYLEKSYERRIPDEETFYLAVHINRLMKHTN</sequence>
<dbReference type="Pfam" id="PF03123">
    <property type="entry name" value="CAT_RBD"/>
    <property type="match status" value="1"/>
</dbReference>
<dbReference type="PROSITE" id="PS51372">
    <property type="entry name" value="PRD_2"/>
    <property type="match status" value="2"/>
</dbReference>
<proteinExistence type="predicted"/>
<feature type="domain" description="PRD" evidence="1">
    <location>
        <begin position="171"/>
        <end position="277"/>
    </location>
</feature>
<dbReference type="InterPro" id="IPR011608">
    <property type="entry name" value="PRD"/>
</dbReference>
<accession>A0ABS6TFJ0</accession>
<dbReference type="RefSeq" id="WP_218326884.1">
    <property type="nucleotide sequence ID" value="NZ_JAHUZB010000005.1"/>
</dbReference>
<evidence type="ECO:0000313" key="3">
    <source>
        <dbReference type="Proteomes" id="UP000774130"/>
    </source>
</evidence>
<reference evidence="2 3" key="1">
    <citation type="submission" date="2021-06" db="EMBL/GenBank/DDBJ databases">
        <title>Enterococcus alishanensis sp. nov., a novel lactic acid bacterium isolated from fresh coffee beans.</title>
        <authorList>
            <person name="Chen Y.-S."/>
        </authorList>
    </citation>
    <scope>NUCLEOTIDE SEQUENCE [LARGE SCALE GENOMIC DNA]</scope>
    <source>
        <strain evidence="2 3">ALS3</strain>
    </source>
</reference>
<comment type="caution">
    <text evidence="2">The sequence shown here is derived from an EMBL/GenBank/DDBJ whole genome shotgun (WGS) entry which is preliminary data.</text>
</comment>
<keyword evidence="3" id="KW-1185">Reference proteome</keyword>
<dbReference type="Proteomes" id="UP000774130">
    <property type="component" value="Unassembled WGS sequence"/>
</dbReference>
<protein>
    <submittedName>
        <fullName evidence="2">PRD domain-containing protein</fullName>
    </submittedName>
</protein>
<name>A0ABS6TFJ0_9ENTE</name>
<dbReference type="PANTHER" id="PTHR30185:SF15">
    <property type="entry name" value="CRYPTIC BETA-GLUCOSIDE BGL OPERON ANTITERMINATOR"/>
    <property type="match status" value="1"/>
</dbReference>